<evidence type="ECO:0000313" key="7">
    <source>
        <dbReference type="EMBL" id="MER2491226.1"/>
    </source>
</evidence>
<dbReference type="InterPro" id="IPR050474">
    <property type="entry name" value="Hel308_SKI2-like"/>
</dbReference>
<gene>
    <name evidence="7" type="ORF">ABS311_04950</name>
</gene>
<accession>A0ABV1RE72</accession>
<sequence>MEKLAYKNYENLLSKELTPFEYLKIANNYLSNSFYEKDGREMVIRALAHKQHFEPNQKLLKNLVRKSGLYPYLNKHFADVSDEHKLLIELNRSSFDKTFVYHAMQAKTLNLLQAGQNVVLSAPTSMGKSVIIDSLIASSRYNKVVIVVPTIALIDETRRRIFEKFSHDYQIIFHGSQTITRKKVVFILTQERVNERDDLKNIDLFIIDEFYKLAYQESDDDSRAIALNIALSKLLTISKQFYMIGPHIDSVRGLGNLNKNYVFIPSEFNTVALNINEYNIGGDNYPEKNNVVKSILSEYDGQCLIYCRGRNSAAKLANFLNNNIELPSNIPKDFLDWVAENYGKDWIYHRALACGVGIHHGTLPRAIQQKTIDLFNAHKIRVLLCTSTIIEGVNTVAENVVIYDNRNASKGINKFTHNNIAGRSGRMNQHLIGNVFCLERIPPNDVESRSVDVPLGLQGGNTPMNLLAGIQNEHFSEESTEGFSTFINDFRLPLEILKSNSAYSVQKLLTALDFVEDLERTSIDNLISQKTVDSSSLTIIVKFLKLVESTPLQRLRIQHEDNNILRHRISSYIFAKSHPDYLSSRIYDVYNTCSDVNERSERTEVELSILRNIFQYAVPRALNLLQDLINFVYFSDSTVETKGADFGYLMHLFENSHLPSVFTALEEMGIPIQTLEKLNAERFNDVRIEVILRYLRLHLYKFKDFTNLEKSFIKKAII</sequence>
<keyword evidence="4" id="KW-0067">ATP-binding</keyword>
<evidence type="ECO:0000313" key="8">
    <source>
        <dbReference type="Proteomes" id="UP001467690"/>
    </source>
</evidence>
<dbReference type="InterPro" id="IPR027417">
    <property type="entry name" value="P-loop_NTPase"/>
</dbReference>
<dbReference type="SMART" id="SM00487">
    <property type="entry name" value="DEXDc"/>
    <property type="match status" value="1"/>
</dbReference>
<keyword evidence="3 7" id="KW-0347">Helicase</keyword>
<dbReference type="PROSITE" id="PS51192">
    <property type="entry name" value="HELICASE_ATP_BIND_1"/>
    <property type="match status" value="1"/>
</dbReference>
<comment type="caution">
    <text evidence="7">The sequence shown here is derived from an EMBL/GenBank/DDBJ whole genome shotgun (WGS) entry which is preliminary data.</text>
</comment>
<dbReference type="InterPro" id="IPR011545">
    <property type="entry name" value="DEAD/DEAH_box_helicase_dom"/>
</dbReference>
<evidence type="ECO:0000256" key="2">
    <source>
        <dbReference type="ARBA" id="ARBA00022801"/>
    </source>
</evidence>
<evidence type="ECO:0000256" key="4">
    <source>
        <dbReference type="ARBA" id="ARBA00022840"/>
    </source>
</evidence>
<dbReference type="SMART" id="SM00490">
    <property type="entry name" value="HELICc"/>
    <property type="match status" value="1"/>
</dbReference>
<proteinExistence type="predicted"/>
<dbReference type="RefSeq" id="WP_350400893.1">
    <property type="nucleotide sequence ID" value="NZ_JBELOE010000093.1"/>
</dbReference>
<keyword evidence="1" id="KW-0547">Nucleotide-binding</keyword>
<name>A0ABV1RE72_9ALTE</name>
<dbReference type="Proteomes" id="UP001467690">
    <property type="component" value="Unassembled WGS sequence"/>
</dbReference>
<dbReference type="PANTHER" id="PTHR47961:SF6">
    <property type="entry name" value="DNA-DIRECTED DNA POLYMERASE"/>
    <property type="match status" value="1"/>
</dbReference>
<evidence type="ECO:0000256" key="3">
    <source>
        <dbReference type="ARBA" id="ARBA00022806"/>
    </source>
</evidence>
<dbReference type="EMBL" id="JBELOE010000093">
    <property type="protein sequence ID" value="MER2491226.1"/>
    <property type="molecule type" value="Genomic_DNA"/>
</dbReference>
<dbReference type="GO" id="GO:0004386">
    <property type="term" value="F:helicase activity"/>
    <property type="evidence" value="ECO:0007669"/>
    <property type="project" value="UniProtKB-KW"/>
</dbReference>
<dbReference type="InterPro" id="IPR001650">
    <property type="entry name" value="Helicase_C-like"/>
</dbReference>
<keyword evidence="2" id="KW-0378">Hydrolase</keyword>
<protein>
    <submittedName>
        <fullName evidence="7">DEAD/DEAH box helicase</fullName>
    </submittedName>
</protein>
<dbReference type="InterPro" id="IPR014001">
    <property type="entry name" value="Helicase_ATP-bd"/>
</dbReference>
<evidence type="ECO:0000259" key="5">
    <source>
        <dbReference type="PROSITE" id="PS51192"/>
    </source>
</evidence>
<feature type="domain" description="Helicase ATP-binding" evidence="5">
    <location>
        <begin position="109"/>
        <end position="265"/>
    </location>
</feature>
<feature type="domain" description="Helicase C-terminal" evidence="6">
    <location>
        <begin position="291"/>
        <end position="468"/>
    </location>
</feature>
<organism evidence="7 8">
    <name type="scientific">Catenovulum sediminis</name>
    <dbReference type="NCBI Taxonomy" id="1740262"/>
    <lineage>
        <taxon>Bacteria</taxon>
        <taxon>Pseudomonadati</taxon>
        <taxon>Pseudomonadota</taxon>
        <taxon>Gammaproteobacteria</taxon>
        <taxon>Alteromonadales</taxon>
        <taxon>Alteromonadaceae</taxon>
        <taxon>Catenovulum</taxon>
    </lineage>
</organism>
<evidence type="ECO:0000256" key="1">
    <source>
        <dbReference type="ARBA" id="ARBA00022741"/>
    </source>
</evidence>
<dbReference type="PANTHER" id="PTHR47961">
    <property type="entry name" value="DNA POLYMERASE THETA, PUTATIVE (AFU_ORTHOLOGUE AFUA_1G05260)-RELATED"/>
    <property type="match status" value="1"/>
</dbReference>
<dbReference type="Gene3D" id="3.40.50.300">
    <property type="entry name" value="P-loop containing nucleotide triphosphate hydrolases"/>
    <property type="match status" value="2"/>
</dbReference>
<reference evidence="7 8" key="1">
    <citation type="submission" date="2024-06" db="EMBL/GenBank/DDBJ databases">
        <authorList>
            <person name="Chen R.Y."/>
        </authorList>
    </citation>
    <scope>NUCLEOTIDE SEQUENCE [LARGE SCALE GENOMIC DNA]</scope>
    <source>
        <strain evidence="7 8">D2</strain>
    </source>
</reference>
<evidence type="ECO:0000259" key="6">
    <source>
        <dbReference type="PROSITE" id="PS51194"/>
    </source>
</evidence>
<dbReference type="Pfam" id="PF00271">
    <property type="entry name" value="Helicase_C"/>
    <property type="match status" value="1"/>
</dbReference>
<dbReference type="Pfam" id="PF00270">
    <property type="entry name" value="DEAD"/>
    <property type="match status" value="1"/>
</dbReference>
<dbReference type="PROSITE" id="PS51194">
    <property type="entry name" value="HELICASE_CTER"/>
    <property type="match status" value="1"/>
</dbReference>
<keyword evidence="8" id="KW-1185">Reference proteome</keyword>
<dbReference type="SUPFAM" id="SSF52540">
    <property type="entry name" value="P-loop containing nucleoside triphosphate hydrolases"/>
    <property type="match status" value="1"/>
</dbReference>